<proteinExistence type="predicted"/>
<evidence type="ECO:0000313" key="2">
    <source>
        <dbReference type="EMBL" id="ALJ00712.1"/>
    </source>
</evidence>
<gene>
    <name evidence="2" type="ORF">DC20_19175</name>
</gene>
<dbReference type="AlphaFoldDB" id="A0A0P0CFN3"/>
<keyword evidence="1" id="KW-0472">Membrane</keyword>
<reference evidence="2 3" key="1">
    <citation type="submission" date="2015-08" db="EMBL/GenBank/DDBJ databases">
        <title>Complete genome sequence of Rufibacter tibetensis strain 1351t, a radiation-resistant bacterium from tibet plateau.</title>
        <authorList>
            <person name="Dai J."/>
        </authorList>
    </citation>
    <scope>NUCLEOTIDE SEQUENCE [LARGE SCALE GENOMIC DNA]</scope>
    <source>
        <strain evidence="2 3">1351</strain>
    </source>
</reference>
<dbReference type="EMBL" id="CP012643">
    <property type="protein sequence ID" value="ALJ00712.1"/>
    <property type="molecule type" value="Genomic_DNA"/>
</dbReference>
<keyword evidence="1" id="KW-0812">Transmembrane</keyword>
<feature type="transmembrane region" description="Helical" evidence="1">
    <location>
        <begin position="27"/>
        <end position="44"/>
    </location>
</feature>
<dbReference type="RefSeq" id="WP_062545314.1">
    <property type="nucleotide sequence ID" value="NZ_CP012643.1"/>
</dbReference>
<accession>A0A0P0CFN3</accession>
<evidence type="ECO:0000256" key="1">
    <source>
        <dbReference type="SAM" id="Phobius"/>
    </source>
</evidence>
<sequence length="69" mass="8420">MNRYTFILVFCVVLPLLWYIAEHVYKQDYAGVFLFFSVIVVITLRRKYLRLENIWDSPLSDIPKYFREP</sequence>
<organism evidence="2 3">
    <name type="scientific">Rufibacter tibetensis</name>
    <dbReference type="NCBI Taxonomy" id="512763"/>
    <lineage>
        <taxon>Bacteria</taxon>
        <taxon>Pseudomonadati</taxon>
        <taxon>Bacteroidota</taxon>
        <taxon>Cytophagia</taxon>
        <taxon>Cytophagales</taxon>
        <taxon>Hymenobacteraceae</taxon>
        <taxon>Rufibacter</taxon>
    </lineage>
</organism>
<protein>
    <submittedName>
        <fullName evidence="2">Uncharacterized protein</fullName>
    </submittedName>
</protein>
<dbReference type="KEGG" id="rti:DC20_19175"/>
<feature type="transmembrane region" description="Helical" evidence="1">
    <location>
        <begin position="5"/>
        <end position="21"/>
    </location>
</feature>
<evidence type="ECO:0000313" key="3">
    <source>
        <dbReference type="Proteomes" id="UP000061382"/>
    </source>
</evidence>
<keyword evidence="1" id="KW-1133">Transmembrane helix</keyword>
<name>A0A0P0CFN3_9BACT</name>
<keyword evidence="3" id="KW-1185">Reference proteome</keyword>
<dbReference type="Proteomes" id="UP000061382">
    <property type="component" value="Chromosome"/>
</dbReference>